<sequence>MVYSFMFKTVTLVSTLLASLGVANAELETVKLTHPFGSTAEVSLFGAHVMAFRTVFDPDLDVLFMSNQSHLDGVNPIRGGIPVMFPNVASEAGLPEGGFARISNWTLASIEQAANEQSMSVAKFTLASSDATRKMWPVDFELEYEVKLGSAQLETTLQVRNTFSKEIEFNALLHDYIYVNDVRENGLYVAELQGVEYYDIIAQANKTEDRLMVGFESQTNSVYFNAPSKINAPVRGVNFDQTVFIERSGSISGAATQTDIVLWNPWAEGAKTMDDFGDEEYLKMATIAPGCVSKKQALPAGQTYTLHQTIDVQRYS</sequence>
<comment type="catalytic activity">
    <reaction evidence="1">
        <text>alpha-D-glucose 6-phosphate = beta-D-glucose 6-phosphate</text>
        <dbReference type="Rhea" id="RHEA:16249"/>
        <dbReference type="ChEBI" id="CHEBI:58225"/>
        <dbReference type="ChEBI" id="CHEBI:58247"/>
        <dbReference type="EC" id="5.1.3.15"/>
    </reaction>
</comment>
<comment type="similarity">
    <text evidence="2 5">Belongs to the glucose-6-phosphate 1-epimerase family.</text>
</comment>
<evidence type="ECO:0000256" key="4">
    <source>
        <dbReference type="ARBA" id="ARBA00023235"/>
    </source>
</evidence>
<evidence type="ECO:0000256" key="1">
    <source>
        <dbReference type="ARBA" id="ARBA00001096"/>
    </source>
</evidence>
<dbReference type="GO" id="GO:0047938">
    <property type="term" value="F:glucose-6-phosphate 1-epimerase activity"/>
    <property type="evidence" value="ECO:0000318"/>
    <property type="project" value="GO_Central"/>
</dbReference>
<accession>H3GU87</accession>
<dbReference type="InterPro" id="IPR014718">
    <property type="entry name" value="GH-type_carb-bd"/>
</dbReference>
<dbReference type="EMBL" id="DS566049">
    <property type="status" value="NOT_ANNOTATED_CDS"/>
    <property type="molecule type" value="Genomic_DNA"/>
</dbReference>
<dbReference type="Gene3D" id="2.70.98.10">
    <property type="match status" value="1"/>
</dbReference>
<keyword evidence="4 5" id="KW-0413">Isomerase</keyword>
<evidence type="ECO:0000313" key="7">
    <source>
        <dbReference type="EnsemblProtists" id="Phyra80770"/>
    </source>
</evidence>
<dbReference type="eggNOG" id="KOG1594">
    <property type="taxonomic scope" value="Eukaryota"/>
</dbReference>
<feature type="signal peptide" evidence="6">
    <location>
        <begin position="1"/>
        <end position="25"/>
    </location>
</feature>
<dbReference type="GeneID" id="94227843"/>
<dbReference type="PANTHER" id="PTHR11122:SF13">
    <property type="entry name" value="GLUCOSE-6-PHOSPHATE 1-EPIMERASE"/>
    <property type="match status" value="1"/>
</dbReference>
<dbReference type="InterPro" id="IPR011013">
    <property type="entry name" value="Gal_mutarotase_sf_dom"/>
</dbReference>
<reference evidence="8" key="1">
    <citation type="journal article" date="2006" name="Science">
        <title>Phytophthora genome sequences uncover evolutionary origins and mechanisms of pathogenesis.</title>
        <authorList>
            <person name="Tyler B.M."/>
            <person name="Tripathy S."/>
            <person name="Zhang X."/>
            <person name="Dehal P."/>
            <person name="Jiang R.H."/>
            <person name="Aerts A."/>
            <person name="Arredondo F.D."/>
            <person name="Baxter L."/>
            <person name="Bensasson D."/>
            <person name="Beynon J.L."/>
            <person name="Chapman J."/>
            <person name="Damasceno C.M."/>
            <person name="Dorrance A.E."/>
            <person name="Dou D."/>
            <person name="Dickerman A.W."/>
            <person name="Dubchak I.L."/>
            <person name="Garbelotto M."/>
            <person name="Gijzen M."/>
            <person name="Gordon S.G."/>
            <person name="Govers F."/>
            <person name="Grunwald N.J."/>
            <person name="Huang W."/>
            <person name="Ivors K.L."/>
            <person name="Jones R.W."/>
            <person name="Kamoun S."/>
            <person name="Krampis K."/>
            <person name="Lamour K.H."/>
            <person name="Lee M.K."/>
            <person name="McDonald W.H."/>
            <person name="Medina M."/>
            <person name="Meijer H.J."/>
            <person name="Nordberg E.K."/>
            <person name="Maclean D.J."/>
            <person name="Ospina-Giraldo M.D."/>
            <person name="Morris P.F."/>
            <person name="Phuntumart V."/>
            <person name="Putnam N.H."/>
            <person name="Rash S."/>
            <person name="Rose J.K."/>
            <person name="Sakihama Y."/>
            <person name="Salamov A.A."/>
            <person name="Savidor A."/>
            <person name="Scheuring C.F."/>
            <person name="Smith B.M."/>
            <person name="Sobral B.W."/>
            <person name="Terry A."/>
            <person name="Torto-Alalibo T.A."/>
            <person name="Win J."/>
            <person name="Xu Z."/>
            <person name="Zhang H."/>
            <person name="Grigoriev I.V."/>
            <person name="Rokhsar D.S."/>
            <person name="Boore J.L."/>
        </authorList>
    </citation>
    <scope>NUCLEOTIDE SEQUENCE [LARGE SCALE GENOMIC DNA]</scope>
    <source>
        <strain evidence="8">Pr102</strain>
    </source>
</reference>
<keyword evidence="8" id="KW-1185">Reference proteome</keyword>
<organism evidence="7 8">
    <name type="scientific">Phytophthora ramorum</name>
    <name type="common">Sudden oak death agent</name>
    <dbReference type="NCBI Taxonomy" id="164328"/>
    <lineage>
        <taxon>Eukaryota</taxon>
        <taxon>Sar</taxon>
        <taxon>Stramenopiles</taxon>
        <taxon>Oomycota</taxon>
        <taxon>Peronosporomycetes</taxon>
        <taxon>Peronosporales</taxon>
        <taxon>Peronosporaceae</taxon>
        <taxon>Phytophthora</taxon>
    </lineage>
</organism>
<dbReference type="EnsemblProtists" id="Phyra80770">
    <property type="protein sequence ID" value="Phyra80770"/>
    <property type="gene ID" value="Phyra80770"/>
</dbReference>
<dbReference type="RefSeq" id="XP_067746339.1">
    <property type="nucleotide sequence ID" value="XM_067892039.1"/>
</dbReference>
<dbReference type="EC" id="5.1.3.15" evidence="3 5"/>
<dbReference type="Pfam" id="PF01263">
    <property type="entry name" value="Aldose_epim"/>
    <property type="match status" value="1"/>
</dbReference>
<dbReference type="AlphaFoldDB" id="H3GU87"/>
<dbReference type="GO" id="GO:0005737">
    <property type="term" value="C:cytoplasm"/>
    <property type="evidence" value="ECO:0000318"/>
    <property type="project" value="GO_Central"/>
</dbReference>
<dbReference type="HOGENOM" id="CLU_048345_1_0_1"/>
<dbReference type="PANTHER" id="PTHR11122">
    <property type="entry name" value="APOSPORY-ASSOCIATED PROTEIN C-RELATED"/>
    <property type="match status" value="1"/>
</dbReference>
<dbReference type="OrthoDB" id="1659429at2759"/>
<dbReference type="SUPFAM" id="SSF74650">
    <property type="entry name" value="Galactose mutarotase-like"/>
    <property type="match status" value="1"/>
</dbReference>
<dbReference type="InterPro" id="IPR025532">
    <property type="entry name" value="G6P_1-epimerase"/>
</dbReference>
<dbReference type="VEuPathDB" id="FungiDB:KRP22_10080"/>
<evidence type="ECO:0000256" key="5">
    <source>
        <dbReference type="PIRNR" id="PIRNR016020"/>
    </source>
</evidence>
<feature type="chain" id="PRO_5003586066" description="glucose-6-phosphate 1-epimerase" evidence="6">
    <location>
        <begin position="26"/>
        <end position="316"/>
    </location>
</feature>
<dbReference type="CDD" id="cd09020">
    <property type="entry name" value="D-hex-6-P-epi_like"/>
    <property type="match status" value="1"/>
</dbReference>
<evidence type="ECO:0000313" key="8">
    <source>
        <dbReference type="Proteomes" id="UP000005238"/>
    </source>
</evidence>
<keyword evidence="6" id="KW-0732">Signal</keyword>
<dbReference type="GO" id="GO:0005975">
    <property type="term" value="P:carbohydrate metabolic process"/>
    <property type="evidence" value="ECO:0007669"/>
    <property type="project" value="InterPro"/>
</dbReference>
<proteinExistence type="inferred from homology"/>
<dbReference type="Proteomes" id="UP000005238">
    <property type="component" value="Unassembled WGS sequence"/>
</dbReference>
<dbReference type="STRING" id="164328.H3GU87"/>
<name>H3GU87_PHYRM</name>
<dbReference type="InParanoid" id="H3GU87"/>
<dbReference type="GO" id="GO:0030246">
    <property type="term" value="F:carbohydrate binding"/>
    <property type="evidence" value="ECO:0007669"/>
    <property type="project" value="UniProtKB-UniRule"/>
</dbReference>
<reference evidence="7" key="2">
    <citation type="submission" date="2015-06" db="UniProtKB">
        <authorList>
            <consortium name="EnsemblProtists"/>
        </authorList>
    </citation>
    <scope>IDENTIFICATION</scope>
    <source>
        <strain evidence="7">Pr102</strain>
    </source>
</reference>
<protein>
    <recommendedName>
        <fullName evidence="3 5">glucose-6-phosphate 1-epimerase</fullName>
        <ecNumber evidence="3 5">5.1.3.15</ecNumber>
    </recommendedName>
</protein>
<dbReference type="InterPro" id="IPR008183">
    <property type="entry name" value="Aldose_1/G6P_1-epimerase"/>
</dbReference>
<evidence type="ECO:0000256" key="2">
    <source>
        <dbReference type="ARBA" id="ARBA00005866"/>
    </source>
</evidence>
<dbReference type="OMA" id="WKNEYGE"/>
<evidence type="ECO:0000256" key="6">
    <source>
        <dbReference type="SAM" id="SignalP"/>
    </source>
</evidence>
<dbReference type="VEuPathDB" id="FungiDB:KRP23_6805"/>
<dbReference type="PIRSF" id="PIRSF016020">
    <property type="entry name" value="PHexose_mutarotase"/>
    <property type="match status" value="1"/>
</dbReference>
<evidence type="ECO:0000256" key="3">
    <source>
        <dbReference type="ARBA" id="ARBA00012083"/>
    </source>
</evidence>